<feature type="transmembrane region" description="Helical" evidence="1">
    <location>
        <begin position="136"/>
        <end position="153"/>
    </location>
</feature>
<protein>
    <recommendedName>
        <fullName evidence="4">Gpi18-like mannosyltransferase</fullName>
    </recommendedName>
</protein>
<keyword evidence="1" id="KW-0812">Transmembrane</keyword>
<name>A0A917NJF2_9BACL</name>
<feature type="transmembrane region" description="Helical" evidence="1">
    <location>
        <begin position="320"/>
        <end position="337"/>
    </location>
</feature>
<feature type="transmembrane region" description="Helical" evidence="1">
    <location>
        <begin position="365"/>
        <end position="385"/>
    </location>
</feature>
<dbReference type="RefSeq" id="WP_188881877.1">
    <property type="nucleotide sequence ID" value="NZ_BMOY01000016.1"/>
</dbReference>
<feature type="transmembrane region" description="Helical" evidence="1">
    <location>
        <begin position="85"/>
        <end position="104"/>
    </location>
</feature>
<accession>A0A917NJF2</accession>
<feature type="transmembrane region" description="Helical" evidence="1">
    <location>
        <begin position="189"/>
        <end position="209"/>
    </location>
</feature>
<feature type="transmembrane region" description="Helical" evidence="1">
    <location>
        <begin position="110"/>
        <end position="129"/>
    </location>
</feature>
<feature type="transmembrane region" description="Helical" evidence="1">
    <location>
        <begin position="221"/>
        <end position="239"/>
    </location>
</feature>
<dbReference type="Proteomes" id="UP000637695">
    <property type="component" value="Unassembled WGS sequence"/>
</dbReference>
<evidence type="ECO:0000313" key="2">
    <source>
        <dbReference type="EMBL" id="GGJ05017.1"/>
    </source>
</evidence>
<gene>
    <name evidence="2" type="ORF">GCM10010885_12700</name>
</gene>
<feature type="transmembrane region" description="Helical" evidence="1">
    <location>
        <begin position="391"/>
        <end position="409"/>
    </location>
</feature>
<evidence type="ECO:0000256" key="1">
    <source>
        <dbReference type="SAM" id="Phobius"/>
    </source>
</evidence>
<comment type="caution">
    <text evidence="2">The sequence shown here is derived from an EMBL/GenBank/DDBJ whole genome shotgun (WGS) entry which is preliminary data.</text>
</comment>
<feature type="transmembrane region" description="Helical" evidence="1">
    <location>
        <begin position="25"/>
        <end position="47"/>
    </location>
</feature>
<dbReference type="AlphaFoldDB" id="A0A917NJF2"/>
<feature type="transmembrane region" description="Helical" evidence="1">
    <location>
        <begin position="251"/>
        <end position="274"/>
    </location>
</feature>
<keyword evidence="1" id="KW-0472">Membrane</keyword>
<dbReference type="EMBL" id="BMOY01000016">
    <property type="protein sequence ID" value="GGJ05017.1"/>
    <property type="molecule type" value="Genomic_DNA"/>
</dbReference>
<keyword evidence="3" id="KW-1185">Reference proteome</keyword>
<feature type="transmembrane region" description="Helical" evidence="1">
    <location>
        <begin position="294"/>
        <end position="313"/>
    </location>
</feature>
<reference evidence="2" key="2">
    <citation type="submission" date="2020-09" db="EMBL/GenBank/DDBJ databases">
        <authorList>
            <person name="Sun Q."/>
            <person name="Ohkuma M."/>
        </authorList>
    </citation>
    <scope>NUCLEOTIDE SEQUENCE</scope>
    <source>
        <strain evidence="2">JCM 18487</strain>
    </source>
</reference>
<reference evidence="2" key="1">
    <citation type="journal article" date="2014" name="Int. J. Syst. Evol. Microbiol.">
        <title>Complete genome sequence of Corynebacterium casei LMG S-19264T (=DSM 44701T), isolated from a smear-ripened cheese.</title>
        <authorList>
            <consortium name="US DOE Joint Genome Institute (JGI-PGF)"/>
            <person name="Walter F."/>
            <person name="Albersmeier A."/>
            <person name="Kalinowski J."/>
            <person name="Ruckert C."/>
        </authorList>
    </citation>
    <scope>NUCLEOTIDE SEQUENCE</scope>
    <source>
        <strain evidence="2">JCM 18487</strain>
    </source>
</reference>
<sequence>MSGSNASGQPARSATWRAALVASPWFVRTAFAACWLASVLVQVWLALHTRGFVGDQRIFWGWMQAIHQYGLPSVYRTMDVDYPPVYLWVLGLYARLASAGHWAVPPTGAGMKWPGIAIAAAAMLLFYWVTRGVRPGWRVFILAFFCLNPAVIYDTAVWGQVDILDGILVLAALAWYLRRPALAGGSWAVGLLAKFQSIVVLPVLGGLWLRDLAQRSYRRAAWFAAGAALPLLAVSLYFAGTGTLGQMVFKAYIATTGEYPYVTLNAMNVWYFVYGGMPWMPDTAPVLPGLTVKALGLILLAAATLYALVYLWWHADLRTAAVLKAAAMLSLAFFMLPTEIHERYILMAVMLSVAAAAFDRRWAWLAAGLTLSAWCNLMAVVSHAVNPDQDMWMVYLNALVFAVMCVLMQREVGWPASWRAFLPAR</sequence>
<evidence type="ECO:0000313" key="3">
    <source>
        <dbReference type="Proteomes" id="UP000637695"/>
    </source>
</evidence>
<evidence type="ECO:0008006" key="4">
    <source>
        <dbReference type="Google" id="ProtNLM"/>
    </source>
</evidence>
<keyword evidence="1" id="KW-1133">Transmembrane helix</keyword>
<proteinExistence type="predicted"/>
<organism evidence="2 3">
    <name type="scientific">Alicyclobacillus cellulosilyticus</name>
    <dbReference type="NCBI Taxonomy" id="1003997"/>
    <lineage>
        <taxon>Bacteria</taxon>
        <taxon>Bacillati</taxon>
        <taxon>Bacillota</taxon>
        <taxon>Bacilli</taxon>
        <taxon>Bacillales</taxon>
        <taxon>Alicyclobacillaceae</taxon>
        <taxon>Alicyclobacillus</taxon>
    </lineage>
</organism>